<dbReference type="InterPro" id="IPR003593">
    <property type="entry name" value="AAA+_ATPase"/>
</dbReference>
<keyword evidence="3" id="KW-0472">Membrane</keyword>
<dbReference type="Proteomes" id="UP000714275">
    <property type="component" value="Unassembled WGS sequence"/>
</dbReference>
<keyword evidence="3" id="KW-1133">Transmembrane helix</keyword>
<gene>
    <name evidence="5" type="ORF">EV702DRAFT_969984</name>
</gene>
<dbReference type="AlphaFoldDB" id="A0A9P7D3N7"/>
<feature type="transmembrane region" description="Helical" evidence="3">
    <location>
        <begin position="74"/>
        <end position="98"/>
    </location>
</feature>
<sequence>MIGKETPVIKIDPRDTSRYKHTRIGVWDLYEERLTEYWPYIPGSSIRETCGQIMESMPHIVQMLRDVLSIRRSWLLLSAFFVVEVLSSLIPAISLWYFGQLLRLVETAMETHTVNTTILIYVAVAHLTCKVTTRLLHYARSNVAVLMNISIKQFYAERVLHEAARLDLPTYEDLDIQRQFASVLSSSGRSIAWNAIDASINFATTVISVVFQLSVLFTVLREQQDGFLLMIIGSSQPIFEWYSTRKAIFRPSVWGANTTNKDYIRMKGLKGLCDYLSHRKELVAGNLGQYITKQYHDSAQSIGDDAGSFLELHSLHVMKKRWSFVSILYEIMRELPQIILILRVIQKPMTVPLALASLFLIEHTSRSLIFDNFSPYDHHSLAAHLADVRVLYEIKNVENKVIDGREPFPENKQSLRSGISVEFRNVSFRYPGAEKYALRDVSFKIGAGQLCVIVGTNGSGKSTILKLVSRIYDPIEGTILIDNRDIKTLKLADLRDAMSILFQDYTHFPLSIHENIALGNPKLADDFDKVREAARLASAEEFIDDLPGRFNTYITSSEEDHAKEPIFCGGRPIDYSTHSTEGSHVTISGLSGGQMQRLAVSRTFMRSFVSGSDSSVGMMLFDEPSASLDPRAEHDLFDTLRRWRGEKTLIFSTHRFGNLTRHADLILYIDESIQEEGTHDELLKKGGSYATNWNLQARDYI</sequence>
<keyword evidence="5" id="KW-0378">Hydrolase</keyword>
<feature type="transmembrane region" description="Helical" evidence="3">
    <location>
        <begin position="198"/>
        <end position="220"/>
    </location>
</feature>
<dbReference type="InterPro" id="IPR039421">
    <property type="entry name" value="Type_1_exporter"/>
</dbReference>
<reference evidence="5" key="1">
    <citation type="journal article" date="2020" name="New Phytol.">
        <title>Comparative genomics reveals dynamic genome evolution in host specialist ectomycorrhizal fungi.</title>
        <authorList>
            <person name="Lofgren L.A."/>
            <person name="Nguyen N.H."/>
            <person name="Vilgalys R."/>
            <person name="Ruytinx J."/>
            <person name="Liao H.L."/>
            <person name="Branco S."/>
            <person name="Kuo A."/>
            <person name="LaButti K."/>
            <person name="Lipzen A."/>
            <person name="Andreopoulos W."/>
            <person name="Pangilinan J."/>
            <person name="Riley R."/>
            <person name="Hundley H."/>
            <person name="Na H."/>
            <person name="Barry K."/>
            <person name="Grigoriev I.V."/>
            <person name="Stajich J.E."/>
            <person name="Kennedy P.G."/>
        </authorList>
    </citation>
    <scope>NUCLEOTIDE SEQUENCE</scope>
    <source>
        <strain evidence="5">DOB743</strain>
    </source>
</reference>
<dbReference type="OrthoDB" id="6500128at2759"/>
<evidence type="ECO:0000256" key="1">
    <source>
        <dbReference type="ARBA" id="ARBA00022741"/>
    </source>
</evidence>
<dbReference type="SUPFAM" id="SSF52540">
    <property type="entry name" value="P-loop containing nucleoside triphosphate hydrolases"/>
    <property type="match status" value="1"/>
</dbReference>
<organism evidence="5 6">
    <name type="scientific">Suillus placidus</name>
    <dbReference type="NCBI Taxonomy" id="48579"/>
    <lineage>
        <taxon>Eukaryota</taxon>
        <taxon>Fungi</taxon>
        <taxon>Dikarya</taxon>
        <taxon>Basidiomycota</taxon>
        <taxon>Agaricomycotina</taxon>
        <taxon>Agaricomycetes</taxon>
        <taxon>Agaricomycetidae</taxon>
        <taxon>Boletales</taxon>
        <taxon>Suillineae</taxon>
        <taxon>Suillaceae</taxon>
        <taxon>Suillus</taxon>
    </lineage>
</organism>
<dbReference type="PANTHER" id="PTHR24221:SF646">
    <property type="entry name" value="HAEMOLYSIN SECRETION ATP-BINDING PROTEIN"/>
    <property type="match status" value="1"/>
</dbReference>
<dbReference type="Pfam" id="PF00005">
    <property type="entry name" value="ABC_tran"/>
    <property type="match status" value="1"/>
</dbReference>
<evidence type="ECO:0000256" key="3">
    <source>
        <dbReference type="SAM" id="Phobius"/>
    </source>
</evidence>
<dbReference type="PANTHER" id="PTHR24221">
    <property type="entry name" value="ATP-BINDING CASSETTE SUB-FAMILY B"/>
    <property type="match status" value="1"/>
</dbReference>
<feature type="transmembrane region" description="Helical" evidence="3">
    <location>
        <begin position="118"/>
        <end position="137"/>
    </location>
</feature>
<dbReference type="GO" id="GO:0034040">
    <property type="term" value="F:ATPase-coupled lipid transmembrane transporter activity"/>
    <property type="evidence" value="ECO:0007669"/>
    <property type="project" value="TreeGrafter"/>
</dbReference>
<dbReference type="PROSITE" id="PS00211">
    <property type="entry name" value="ABC_TRANSPORTER_1"/>
    <property type="match status" value="1"/>
</dbReference>
<evidence type="ECO:0000313" key="6">
    <source>
        <dbReference type="Proteomes" id="UP000714275"/>
    </source>
</evidence>
<dbReference type="EMBL" id="JABBWD010000021">
    <property type="protein sequence ID" value="KAG1777301.1"/>
    <property type="molecule type" value="Genomic_DNA"/>
</dbReference>
<name>A0A9P7D3N7_9AGAM</name>
<dbReference type="PROSITE" id="PS50893">
    <property type="entry name" value="ABC_TRANSPORTER_2"/>
    <property type="match status" value="1"/>
</dbReference>
<proteinExistence type="predicted"/>
<comment type="caution">
    <text evidence="5">The sequence shown here is derived from an EMBL/GenBank/DDBJ whole genome shotgun (WGS) entry which is preliminary data.</text>
</comment>
<keyword evidence="3" id="KW-0812">Transmembrane</keyword>
<dbReference type="InterPro" id="IPR027417">
    <property type="entry name" value="P-loop_NTPase"/>
</dbReference>
<dbReference type="InterPro" id="IPR017871">
    <property type="entry name" value="ABC_transporter-like_CS"/>
</dbReference>
<evidence type="ECO:0000256" key="2">
    <source>
        <dbReference type="ARBA" id="ARBA00022840"/>
    </source>
</evidence>
<keyword evidence="6" id="KW-1185">Reference proteome</keyword>
<dbReference type="InterPro" id="IPR003439">
    <property type="entry name" value="ABC_transporter-like_ATP-bd"/>
</dbReference>
<dbReference type="Gene3D" id="3.40.50.300">
    <property type="entry name" value="P-loop containing nucleotide triphosphate hydrolases"/>
    <property type="match status" value="1"/>
</dbReference>
<feature type="domain" description="ABC transporter" evidence="4">
    <location>
        <begin position="421"/>
        <end position="695"/>
    </location>
</feature>
<evidence type="ECO:0000259" key="4">
    <source>
        <dbReference type="PROSITE" id="PS50893"/>
    </source>
</evidence>
<protein>
    <submittedName>
        <fullName evidence="5">P-loop containing nucleoside triphosphate hydrolase protein</fullName>
    </submittedName>
</protein>
<dbReference type="SMART" id="SM00382">
    <property type="entry name" value="AAA"/>
    <property type="match status" value="1"/>
</dbReference>
<dbReference type="GO" id="GO:0016887">
    <property type="term" value="F:ATP hydrolysis activity"/>
    <property type="evidence" value="ECO:0007669"/>
    <property type="project" value="InterPro"/>
</dbReference>
<evidence type="ECO:0000313" key="5">
    <source>
        <dbReference type="EMBL" id="KAG1777301.1"/>
    </source>
</evidence>
<keyword evidence="2" id="KW-0067">ATP-binding</keyword>
<dbReference type="GO" id="GO:0005524">
    <property type="term" value="F:ATP binding"/>
    <property type="evidence" value="ECO:0007669"/>
    <property type="project" value="UniProtKB-KW"/>
</dbReference>
<keyword evidence="1" id="KW-0547">Nucleotide-binding</keyword>
<accession>A0A9P7D3N7</accession>